<proteinExistence type="predicted"/>
<dbReference type="RefSeq" id="YP_009005789.1">
    <property type="nucleotide sequence ID" value="NC_023564.1"/>
</dbReference>
<evidence type="ECO:0000313" key="1">
    <source>
        <dbReference type="EMBL" id="AHG23827.1"/>
    </source>
</evidence>
<protein>
    <submittedName>
        <fullName evidence="1">Uncharacterized protein</fullName>
    </submittedName>
</protein>
<dbReference type="EMBL" id="KF861510">
    <property type="protein sequence ID" value="AHG23827.1"/>
    <property type="molecule type" value="Genomic_DNA"/>
</dbReference>
<sequence>MIFTLTNEPDDLFHDGKVRLSIDTYPDVALKILAAAQELVEEHKKAKARLMLSCYGVRAQR</sequence>
<keyword evidence="2" id="KW-1185">Reference proteome</keyword>
<dbReference type="KEGG" id="vg:18502809"/>
<accession>W0LN10</accession>
<dbReference type="GeneID" id="18502809"/>
<dbReference type="Proteomes" id="UP000019119">
    <property type="component" value="Segment"/>
</dbReference>
<organism evidence="1 2">
    <name type="scientific">Mycobacterium phage EagleEye</name>
    <dbReference type="NCBI Taxonomy" id="1429759"/>
    <lineage>
        <taxon>Viruses</taxon>
        <taxon>Duplodnaviria</taxon>
        <taxon>Heunggongvirae</taxon>
        <taxon>Uroviricota</taxon>
        <taxon>Caudoviricetes</taxon>
        <taxon>Eagleeyevirus</taxon>
        <taxon>Eagleeyevirus eagleeye</taxon>
    </lineage>
</organism>
<evidence type="ECO:0000313" key="2">
    <source>
        <dbReference type="Proteomes" id="UP000019119"/>
    </source>
</evidence>
<reference evidence="1 2" key="1">
    <citation type="submission" date="2013-11" db="EMBL/GenBank/DDBJ databases">
        <authorList>
            <person name="Awa H."/>
            <person name="Bernal J.T."/>
            <person name="Coelho R.E."/>
            <person name="Culpepper S.C."/>
            <person name="Devaraju V.S."/>
            <person name="Higgins R.T."/>
            <person name="Husein A.J."/>
            <person name="Johnston E.M."/>
            <person name="Jung J.A."/>
            <person name="Kanani-Hendijani T.A."/>
            <person name="Knapp R.E."/>
            <person name="Lepiocha N."/>
            <person name="McCarter A.J."/>
            <person name="Merlau P.R."/>
            <person name="Monfared M.S."/>
            <person name="Olney H.P."/>
            <person name="Pineda M.R."/>
            <person name="Pizzini S.E."/>
            <person name="Roberson D.J."/>
            <person name="Rodriguez J."/>
            <person name="Simpson N.A."/>
            <person name="Stevens S.C."/>
            <person name="Stroub-Tahmassi C.A."/>
            <person name="Syed N."/>
            <person name="Torres S.E."/>
            <person name="Townsend C.W."/>
            <person name="White X.E."/>
            <person name="Willette C.E."/>
            <person name="Deming K.E."/>
            <person name="Simon S.E."/>
            <person name="Benjamin R.C."/>
            <person name="Hughes L.E."/>
            <person name="Hale R.H."/>
            <person name="Lamson-Kim T."/>
            <person name="Visi D.H."/>
            <person name="Allen M.S."/>
            <person name="Bradley K.W."/>
            <person name="Clarke D.Q."/>
            <person name="Lewis M.F."/>
            <person name="Barker L.P."/>
            <person name="Bailey C."/>
            <person name="Asai D.J."/>
            <person name="Garber M.L."/>
            <person name="Bowman C.A."/>
            <person name="Russell D.A."/>
            <person name="Pope W.H."/>
            <person name="Jacobs-Sera D."/>
            <person name="Hendrix R.W."/>
            <person name="Hatfull G.F."/>
        </authorList>
    </citation>
    <scope>NUCLEOTIDE SEQUENCE [LARGE SCALE GENOMIC DNA]</scope>
</reference>
<name>W0LN10_9CAUD</name>
<gene>
    <name evidence="1" type="primary">47</name>
    <name evidence="1" type="ORF">PBI_EAGLEEYE_47</name>
</gene>